<sequence>MSVTGSPTRRGPALASFDAKTQPWVRPSIPFSSVPSNGLTPGGLRNALSASIERVLHIPDESQRRLPGREGPPLDAAVLVPLVMREQGVTILLTQRTAHLKDHAGQISFPGGRVEAADVDVIATALRETEEETGLSRTHIEVLGTLPRYLTSSAFSVTPVTALVTPDFSLSPQVDEVAEVFEVPLSFITDPSNYRLHTVALPDGGTRSYYSVPWQDYFIWGATAAMLLGLTQILSEAHA</sequence>
<dbReference type="Pfam" id="PF00293">
    <property type="entry name" value="NUDIX"/>
    <property type="match status" value="1"/>
</dbReference>
<evidence type="ECO:0000256" key="2">
    <source>
        <dbReference type="ARBA" id="ARBA00001946"/>
    </source>
</evidence>
<organism evidence="8 9">
    <name type="scientific">Jezberella montanilacus</name>
    <dbReference type="NCBI Taxonomy" id="323426"/>
    <lineage>
        <taxon>Bacteria</taxon>
        <taxon>Pseudomonadati</taxon>
        <taxon>Pseudomonadota</taxon>
        <taxon>Betaproteobacteria</taxon>
        <taxon>Burkholderiales</taxon>
        <taxon>Alcaligenaceae</taxon>
        <taxon>Jezberella</taxon>
    </lineage>
</organism>
<comment type="cofactor">
    <cofactor evidence="1">
        <name>Mn(2+)</name>
        <dbReference type="ChEBI" id="CHEBI:29035"/>
    </cofactor>
</comment>
<comment type="cofactor">
    <cofactor evidence="2">
        <name>Mg(2+)</name>
        <dbReference type="ChEBI" id="CHEBI:18420"/>
    </cofactor>
</comment>
<dbReference type="OrthoDB" id="9802805at2"/>
<evidence type="ECO:0000313" key="8">
    <source>
        <dbReference type="EMBL" id="PRY99281.1"/>
    </source>
</evidence>
<evidence type="ECO:0000256" key="3">
    <source>
        <dbReference type="ARBA" id="ARBA00022723"/>
    </source>
</evidence>
<dbReference type="PROSITE" id="PS51462">
    <property type="entry name" value="NUDIX"/>
    <property type="match status" value="1"/>
</dbReference>
<proteinExistence type="predicted"/>
<dbReference type="AlphaFoldDB" id="A0A2T0XK47"/>
<dbReference type="EMBL" id="PVTV01000011">
    <property type="protein sequence ID" value="PRY99281.1"/>
    <property type="molecule type" value="Genomic_DNA"/>
</dbReference>
<dbReference type="InterPro" id="IPR000086">
    <property type="entry name" value="NUDIX_hydrolase_dom"/>
</dbReference>
<dbReference type="PANTHER" id="PTHR12992:SF11">
    <property type="entry name" value="MITOCHONDRIAL COENZYME A DIPHOSPHATASE NUDT8"/>
    <property type="match status" value="1"/>
</dbReference>
<keyword evidence="3" id="KW-0479">Metal-binding</keyword>
<dbReference type="SUPFAM" id="SSF55811">
    <property type="entry name" value="Nudix"/>
    <property type="match status" value="1"/>
</dbReference>
<dbReference type="GO" id="GO:0010945">
    <property type="term" value="F:coenzyme A diphosphatase activity"/>
    <property type="evidence" value="ECO:0007669"/>
    <property type="project" value="InterPro"/>
</dbReference>
<dbReference type="GO" id="GO:0046872">
    <property type="term" value="F:metal ion binding"/>
    <property type="evidence" value="ECO:0007669"/>
    <property type="project" value="UniProtKB-KW"/>
</dbReference>
<feature type="domain" description="Nudix hydrolase" evidence="7">
    <location>
        <begin position="73"/>
        <end position="207"/>
    </location>
</feature>
<keyword evidence="4" id="KW-0378">Hydrolase</keyword>
<comment type="caution">
    <text evidence="8">The sequence shown here is derived from an EMBL/GenBank/DDBJ whole genome shotgun (WGS) entry which is preliminary data.</text>
</comment>
<dbReference type="Gene3D" id="3.90.79.10">
    <property type="entry name" value="Nucleoside Triphosphate Pyrophosphohydrolase"/>
    <property type="match status" value="1"/>
</dbReference>
<dbReference type="Proteomes" id="UP000238308">
    <property type="component" value="Unassembled WGS sequence"/>
</dbReference>
<evidence type="ECO:0000313" key="9">
    <source>
        <dbReference type="Proteomes" id="UP000238308"/>
    </source>
</evidence>
<evidence type="ECO:0000256" key="6">
    <source>
        <dbReference type="ARBA" id="ARBA00023211"/>
    </source>
</evidence>
<evidence type="ECO:0000256" key="4">
    <source>
        <dbReference type="ARBA" id="ARBA00022801"/>
    </source>
</evidence>
<keyword evidence="6" id="KW-0464">Manganese</keyword>
<protein>
    <submittedName>
        <fullName evidence="8">8-oxo-dGTP pyrophosphatase MutT (NUDIX family)</fullName>
    </submittedName>
</protein>
<dbReference type="InterPro" id="IPR015797">
    <property type="entry name" value="NUDIX_hydrolase-like_dom_sf"/>
</dbReference>
<name>A0A2T0XK47_9BURK</name>
<evidence type="ECO:0000259" key="7">
    <source>
        <dbReference type="PROSITE" id="PS51462"/>
    </source>
</evidence>
<evidence type="ECO:0000256" key="1">
    <source>
        <dbReference type="ARBA" id="ARBA00001936"/>
    </source>
</evidence>
<dbReference type="NCBIfam" id="NF007980">
    <property type="entry name" value="PRK10707.1"/>
    <property type="match status" value="1"/>
</dbReference>
<dbReference type="RefSeq" id="WP_106226600.1">
    <property type="nucleotide sequence ID" value="NZ_PVTV01000011.1"/>
</dbReference>
<dbReference type="InterPro" id="IPR045121">
    <property type="entry name" value="CoAse"/>
</dbReference>
<dbReference type="CDD" id="cd03426">
    <property type="entry name" value="NUDIX_CoAse_Nudt7"/>
    <property type="match status" value="1"/>
</dbReference>
<dbReference type="PANTHER" id="PTHR12992">
    <property type="entry name" value="NUDIX HYDROLASE"/>
    <property type="match status" value="1"/>
</dbReference>
<keyword evidence="9" id="KW-1185">Reference proteome</keyword>
<keyword evidence="5" id="KW-0460">Magnesium</keyword>
<gene>
    <name evidence="8" type="ORF">BCM14_0724</name>
</gene>
<evidence type="ECO:0000256" key="5">
    <source>
        <dbReference type="ARBA" id="ARBA00022842"/>
    </source>
</evidence>
<accession>A0A2T0XK47</accession>
<reference evidence="8 9" key="1">
    <citation type="submission" date="2018-03" db="EMBL/GenBank/DDBJ databases">
        <title>Genomic Encyclopedia of Type Strains, Phase III (KMG-III): the genomes of soil and plant-associated and newly described type strains.</title>
        <authorList>
            <person name="Whitman W."/>
        </authorList>
    </citation>
    <scope>NUCLEOTIDE SEQUENCE [LARGE SCALE GENOMIC DNA]</scope>
    <source>
        <strain evidence="8 9">MWH-P2sevCIIIb</strain>
    </source>
</reference>